<feature type="transmembrane region" description="Helical" evidence="1">
    <location>
        <begin position="12"/>
        <end position="31"/>
    </location>
</feature>
<keyword evidence="3" id="KW-1185">Reference proteome</keyword>
<protein>
    <submittedName>
        <fullName evidence="2">Uncharacterized protein</fullName>
    </submittedName>
</protein>
<accession>A0A1H6B8C3</accession>
<dbReference type="EMBL" id="FNUS01000007">
    <property type="protein sequence ID" value="SEG56665.1"/>
    <property type="molecule type" value="Genomic_DNA"/>
</dbReference>
<keyword evidence="1" id="KW-0812">Transmembrane</keyword>
<sequence>MENKIKITRPMALIILLSPFAIMYFYGKIFYNQNFTKMENTQ</sequence>
<dbReference type="AlphaFoldDB" id="A0A1H6B8C3"/>
<dbReference type="Proteomes" id="UP000236738">
    <property type="component" value="Unassembled WGS sequence"/>
</dbReference>
<organism evidence="2 3">
    <name type="scientific">Halpernia humi</name>
    <dbReference type="NCBI Taxonomy" id="493375"/>
    <lineage>
        <taxon>Bacteria</taxon>
        <taxon>Pseudomonadati</taxon>
        <taxon>Bacteroidota</taxon>
        <taxon>Flavobacteriia</taxon>
        <taxon>Flavobacteriales</taxon>
        <taxon>Weeksellaceae</taxon>
        <taxon>Chryseobacterium group</taxon>
        <taxon>Halpernia</taxon>
    </lineage>
</organism>
<evidence type="ECO:0000313" key="3">
    <source>
        <dbReference type="Proteomes" id="UP000236738"/>
    </source>
</evidence>
<gene>
    <name evidence="2" type="ORF">SAMN05421847_2775</name>
</gene>
<keyword evidence="1" id="KW-0472">Membrane</keyword>
<evidence type="ECO:0000256" key="1">
    <source>
        <dbReference type="SAM" id="Phobius"/>
    </source>
</evidence>
<keyword evidence="1" id="KW-1133">Transmembrane helix</keyword>
<proteinExistence type="predicted"/>
<reference evidence="3" key="1">
    <citation type="submission" date="2016-10" db="EMBL/GenBank/DDBJ databases">
        <authorList>
            <person name="Varghese N."/>
            <person name="Submissions S."/>
        </authorList>
    </citation>
    <scope>NUCLEOTIDE SEQUENCE [LARGE SCALE GENOMIC DNA]</scope>
    <source>
        <strain evidence="3">DSM 21580</strain>
    </source>
</reference>
<name>A0A1H6B8C3_9FLAO</name>
<evidence type="ECO:0000313" key="2">
    <source>
        <dbReference type="EMBL" id="SEG56665.1"/>
    </source>
</evidence>